<reference evidence="1 2" key="1">
    <citation type="submission" date="2019-05" db="EMBL/GenBank/DDBJ databases">
        <title>Another draft genome of Portunus trituberculatus and its Hox gene families provides insights of decapod evolution.</title>
        <authorList>
            <person name="Jeong J.-H."/>
            <person name="Song I."/>
            <person name="Kim S."/>
            <person name="Choi T."/>
            <person name="Kim D."/>
            <person name="Ryu S."/>
            <person name="Kim W."/>
        </authorList>
    </citation>
    <scope>NUCLEOTIDE SEQUENCE [LARGE SCALE GENOMIC DNA]</scope>
    <source>
        <tissue evidence="1">Muscle</tissue>
    </source>
</reference>
<dbReference type="AlphaFoldDB" id="A0A5B7D3W4"/>
<comment type="caution">
    <text evidence="1">The sequence shown here is derived from an EMBL/GenBank/DDBJ whole genome shotgun (WGS) entry which is preliminary data.</text>
</comment>
<proteinExistence type="predicted"/>
<dbReference type="Proteomes" id="UP000324222">
    <property type="component" value="Unassembled WGS sequence"/>
</dbReference>
<name>A0A5B7D3W4_PORTR</name>
<protein>
    <submittedName>
        <fullName evidence="1">Uncharacterized protein</fullName>
    </submittedName>
</protein>
<accession>A0A5B7D3W4</accession>
<organism evidence="1 2">
    <name type="scientific">Portunus trituberculatus</name>
    <name type="common">Swimming crab</name>
    <name type="synonym">Neptunus trituberculatus</name>
    <dbReference type="NCBI Taxonomy" id="210409"/>
    <lineage>
        <taxon>Eukaryota</taxon>
        <taxon>Metazoa</taxon>
        <taxon>Ecdysozoa</taxon>
        <taxon>Arthropoda</taxon>
        <taxon>Crustacea</taxon>
        <taxon>Multicrustacea</taxon>
        <taxon>Malacostraca</taxon>
        <taxon>Eumalacostraca</taxon>
        <taxon>Eucarida</taxon>
        <taxon>Decapoda</taxon>
        <taxon>Pleocyemata</taxon>
        <taxon>Brachyura</taxon>
        <taxon>Eubrachyura</taxon>
        <taxon>Portunoidea</taxon>
        <taxon>Portunidae</taxon>
        <taxon>Portuninae</taxon>
        <taxon>Portunus</taxon>
    </lineage>
</organism>
<evidence type="ECO:0000313" key="2">
    <source>
        <dbReference type="Proteomes" id="UP000324222"/>
    </source>
</evidence>
<gene>
    <name evidence="1" type="ORF">E2C01_009047</name>
</gene>
<sequence length="90" mass="9875">MTGTSFSAGITRLPILEGEISHIEIPRRHPALGLTIVGGADTPLRRGCLVSASGLFRARSANVCIRQVTIEVIFERVYHDPLHCPRDAKR</sequence>
<dbReference type="EMBL" id="VSRR010000488">
    <property type="protein sequence ID" value="MPC16228.1"/>
    <property type="molecule type" value="Genomic_DNA"/>
</dbReference>
<evidence type="ECO:0000313" key="1">
    <source>
        <dbReference type="EMBL" id="MPC16228.1"/>
    </source>
</evidence>
<keyword evidence="2" id="KW-1185">Reference proteome</keyword>